<dbReference type="Proteomes" id="UP000063387">
    <property type="component" value="Chromosome"/>
</dbReference>
<reference evidence="1 2" key="2">
    <citation type="submission" date="2016-02" db="EMBL/GenBank/DDBJ databases">
        <authorList>
            <person name="Wen L."/>
            <person name="He K."/>
            <person name="Yang H."/>
        </authorList>
    </citation>
    <scope>NUCLEOTIDE SEQUENCE [LARGE SCALE GENOMIC DNA]</scope>
    <source>
        <strain evidence="1 2">AGD 8-3</strain>
    </source>
</reference>
<dbReference type="RefSeq" id="WP_066450197.1">
    <property type="nucleotide sequence ID" value="NZ_CP014226.1"/>
</dbReference>
<accession>A0A120JWC6</accession>
<dbReference type="KEGG" id="hco:LOKO_02666"/>
<gene>
    <name evidence="1" type="ORF">LOKO_02666</name>
</gene>
<reference evidence="1 2" key="1">
    <citation type="journal article" date="2016" name="Genome Announc.">
        <title>Draft Genome Sequence of 'Halomonas chromatireducens' Strain AGD 8-3, a Haloalkaliphilic Chromate- and Selenite-Reducing Gammaproteobacterium.</title>
        <authorList>
            <person name="Sharko F.S."/>
            <person name="Shapovalova A.A."/>
            <person name="Tsygankova S.V."/>
            <person name="Komova A.V."/>
            <person name="Boulygina E.S."/>
            <person name="Teslyuk A.B."/>
            <person name="Gotovtsev P.M."/>
            <person name="Namsaraev Z.B."/>
            <person name="Khijniak T.V."/>
            <person name="Nedoluzhko A.V."/>
            <person name="Vasilov R.G."/>
        </authorList>
    </citation>
    <scope>NUCLEOTIDE SEQUENCE [LARGE SCALE GENOMIC DNA]</scope>
    <source>
        <strain evidence="1 2">AGD 8-3</strain>
    </source>
</reference>
<sequence length="72" mass="8279">MSLPVVDPARYDQQLEAKRERIVRQFGAVGRLLRVNQLEIDTGLHRQAQFLDAGLNDRTAADQHRRRCGPVR</sequence>
<dbReference type="AlphaFoldDB" id="A0A120JWC6"/>
<proteinExistence type="predicted"/>
<keyword evidence="2" id="KW-1185">Reference proteome</keyword>
<dbReference type="STRING" id="507626.LOKO_02666"/>
<dbReference type="EMBL" id="CP014226">
    <property type="protein sequence ID" value="AMD01719.1"/>
    <property type="molecule type" value="Genomic_DNA"/>
</dbReference>
<evidence type="ECO:0000313" key="2">
    <source>
        <dbReference type="Proteomes" id="UP000063387"/>
    </source>
</evidence>
<protein>
    <submittedName>
        <fullName evidence="1">Uncharacterized protein</fullName>
    </submittedName>
</protein>
<evidence type="ECO:0000313" key="1">
    <source>
        <dbReference type="EMBL" id="AMD01719.1"/>
    </source>
</evidence>
<name>A0A120JWC6_9GAMM</name>
<organism evidence="1 2">
    <name type="scientific">Halomonas chromatireducens</name>
    <dbReference type="NCBI Taxonomy" id="507626"/>
    <lineage>
        <taxon>Bacteria</taxon>
        <taxon>Pseudomonadati</taxon>
        <taxon>Pseudomonadota</taxon>
        <taxon>Gammaproteobacteria</taxon>
        <taxon>Oceanospirillales</taxon>
        <taxon>Halomonadaceae</taxon>
        <taxon>Halomonas</taxon>
    </lineage>
</organism>